<protein>
    <submittedName>
        <fullName evidence="2">Uncharacterized protein</fullName>
    </submittedName>
</protein>
<dbReference type="AlphaFoldDB" id="A0A2Z4GB41"/>
<keyword evidence="1" id="KW-0472">Membrane</keyword>
<dbReference type="Proteomes" id="UP000249873">
    <property type="component" value="Chromosome"/>
</dbReference>
<feature type="transmembrane region" description="Helical" evidence="1">
    <location>
        <begin position="75"/>
        <end position="98"/>
    </location>
</feature>
<dbReference type="KEGG" id="als:DJ013_09620"/>
<keyword evidence="3" id="KW-1185">Reference proteome</keyword>
<dbReference type="EMBL" id="CP029480">
    <property type="protein sequence ID" value="AWV98417.1"/>
    <property type="molecule type" value="Genomic_DNA"/>
</dbReference>
<keyword evidence="1" id="KW-1133">Transmembrane helix</keyword>
<accession>A0A2Z4GB41</accession>
<name>A0A2Z4GB41_9BACT</name>
<reference evidence="2 3" key="1">
    <citation type="submission" date="2018-05" db="EMBL/GenBank/DDBJ databases">
        <title>Complete genome sequence of Arcticibacterium luteifluviistationis SM1504T, a cytophagaceae bacterium isolated from Arctic surface seawater.</title>
        <authorList>
            <person name="Li Y."/>
            <person name="Qin Q.-L."/>
        </authorList>
    </citation>
    <scope>NUCLEOTIDE SEQUENCE [LARGE SCALE GENOMIC DNA]</scope>
    <source>
        <strain evidence="2 3">SM1504</strain>
    </source>
</reference>
<organism evidence="2 3">
    <name type="scientific">Arcticibacterium luteifluviistationis</name>
    <dbReference type="NCBI Taxonomy" id="1784714"/>
    <lineage>
        <taxon>Bacteria</taxon>
        <taxon>Pseudomonadati</taxon>
        <taxon>Bacteroidota</taxon>
        <taxon>Cytophagia</taxon>
        <taxon>Cytophagales</taxon>
        <taxon>Leadbetterellaceae</taxon>
        <taxon>Arcticibacterium</taxon>
    </lineage>
</organism>
<evidence type="ECO:0000256" key="1">
    <source>
        <dbReference type="SAM" id="Phobius"/>
    </source>
</evidence>
<proteinExistence type="predicted"/>
<keyword evidence="1" id="KW-0812">Transmembrane</keyword>
<evidence type="ECO:0000313" key="2">
    <source>
        <dbReference type="EMBL" id="AWV98417.1"/>
    </source>
</evidence>
<dbReference type="RefSeq" id="WP_111371610.1">
    <property type="nucleotide sequence ID" value="NZ_CP029480.1"/>
</dbReference>
<gene>
    <name evidence="2" type="ORF">DJ013_09620</name>
</gene>
<evidence type="ECO:0000313" key="3">
    <source>
        <dbReference type="Proteomes" id="UP000249873"/>
    </source>
</evidence>
<sequence length="99" mass="10913">MKRVLIVLILSSVFVFSSGFGAVENNSYVRTESVSSERNVVKVEYVPLEVSVDVVNGEFEQALILDTSDSFSEKLGVLIVESFISVLQYVSALLLNLVH</sequence>